<keyword evidence="1" id="KW-0472">Membrane</keyword>
<dbReference type="Proteomes" id="UP000429181">
    <property type="component" value="Chromosome 4"/>
</dbReference>
<reference evidence="2 3" key="1">
    <citation type="submission" date="2018-11" db="EMBL/GenBank/DDBJ databases">
        <title>Haplotype-resolved cattle genomes.</title>
        <authorList>
            <person name="Low W.Y."/>
            <person name="Tearle R."/>
            <person name="Bickhart D.M."/>
            <person name="Rosen B.D."/>
            <person name="Koren S."/>
            <person name="Rhie A."/>
            <person name="Hiendleder S."/>
            <person name="Phillippy A.M."/>
            <person name="Smith T.P.L."/>
            <person name="Williams J.L."/>
        </authorList>
    </citation>
    <scope>NUCLEOTIDE SEQUENCE [LARGE SCALE GENOMIC DNA]</scope>
</reference>
<proteinExistence type="predicted"/>
<accession>A0A4W2FPW1</accession>
<protein>
    <submittedName>
        <fullName evidence="2">Uncharacterized protein</fullName>
    </submittedName>
</protein>
<dbReference type="AlphaFoldDB" id="A0A4W2FPW1"/>
<sequence length="55" mass="6285">LRKPVRSMEEATLARVSSSVCALMTGVLLAQYMFTSKRKEYVLCIFWNSPEFPAQ</sequence>
<dbReference type="GeneTree" id="ENSGT00960000190421"/>
<evidence type="ECO:0000256" key="1">
    <source>
        <dbReference type="SAM" id="Phobius"/>
    </source>
</evidence>
<feature type="transmembrane region" description="Helical" evidence="1">
    <location>
        <begin position="12"/>
        <end position="34"/>
    </location>
</feature>
<evidence type="ECO:0000313" key="3">
    <source>
        <dbReference type="Proteomes" id="UP000429181"/>
    </source>
</evidence>
<keyword evidence="1" id="KW-1133">Transmembrane helix</keyword>
<keyword evidence="1" id="KW-0812">Transmembrane</keyword>
<dbReference type="Ensembl" id="ENSBIXT00005002308.1">
    <property type="protein sequence ID" value="ENSBIXP00005007469.1"/>
    <property type="gene ID" value="ENSBIXG00005007528.1"/>
</dbReference>
<name>A0A4W2FPW1_BOBOX</name>
<organism evidence="2 3">
    <name type="scientific">Bos indicus x Bos taurus</name>
    <name type="common">Hybrid cattle</name>
    <dbReference type="NCBI Taxonomy" id="30522"/>
    <lineage>
        <taxon>Eukaryota</taxon>
        <taxon>Metazoa</taxon>
        <taxon>Chordata</taxon>
        <taxon>Craniata</taxon>
        <taxon>Vertebrata</taxon>
        <taxon>Euteleostomi</taxon>
        <taxon>Mammalia</taxon>
        <taxon>Eutheria</taxon>
        <taxon>Laurasiatheria</taxon>
        <taxon>Artiodactyla</taxon>
        <taxon>Ruminantia</taxon>
        <taxon>Pecora</taxon>
        <taxon>Bovidae</taxon>
        <taxon>Bovinae</taxon>
        <taxon>Bos</taxon>
    </lineage>
</organism>
<evidence type="ECO:0000313" key="2">
    <source>
        <dbReference type="Ensembl" id="ENSBIXP00005007469.1"/>
    </source>
</evidence>
<reference evidence="2" key="2">
    <citation type="submission" date="2025-08" db="UniProtKB">
        <authorList>
            <consortium name="Ensembl"/>
        </authorList>
    </citation>
    <scope>IDENTIFICATION</scope>
</reference>